<sequence length="342" mass="36162">MQGEGVEATMRAGRPTMQQIAQSAGVSVTTVSHVLSGKRPVNPRTAERILAIIRQAGYVPDSAARTLQSGRSRLLAVAVPDITTSYFSRIAKGVELVAGPLDYGVLICSTSFGGHRHRRYLDLLRNRTVDGLVYVASDSPVDAEELRPFAAEYPLVLADEEIPSLENVTVVTSDNRRGGRLAGEHLAALGHERVLIIAGPRGLVSTRDRTAGVRESFPDALMLTGDYSAPSGAALLDEALRSGTPFTAIAAGNDEIAIGAVDRLRTAGLRVPQDVSVIGFDDIESAALVGLTTIRQPAVAMGSRAARLLLDALADPGEARVREKLPVELVERTSTAAVAGSR</sequence>
<dbReference type="Proteomes" id="UP000241085">
    <property type="component" value="Unassembled WGS sequence"/>
</dbReference>
<dbReference type="SUPFAM" id="SSF47413">
    <property type="entry name" value="lambda repressor-like DNA-binding domains"/>
    <property type="match status" value="1"/>
</dbReference>
<evidence type="ECO:0000313" key="7">
    <source>
        <dbReference type="Proteomes" id="UP000241085"/>
    </source>
</evidence>
<dbReference type="InterPro" id="IPR001387">
    <property type="entry name" value="Cro/C1-type_HTH"/>
</dbReference>
<dbReference type="Gene3D" id="3.40.50.2300">
    <property type="match status" value="2"/>
</dbReference>
<dbReference type="PANTHER" id="PTHR30146:SF109">
    <property type="entry name" value="HTH-TYPE TRANSCRIPTIONAL REGULATOR GALS"/>
    <property type="match status" value="1"/>
</dbReference>
<name>A0A2T4UPI9_9MICO</name>
<dbReference type="PANTHER" id="PTHR30146">
    <property type="entry name" value="LACI-RELATED TRANSCRIPTIONAL REPRESSOR"/>
    <property type="match status" value="1"/>
</dbReference>
<keyword evidence="2" id="KW-0238">DNA-binding</keyword>
<evidence type="ECO:0000259" key="5">
    <source>
        <dbReference type="PROSITE" id="PS50943"/>
    </source>
</evidence>
<evidence type="ECO:0000259" key="4">
    <source>
        <dbReference type="PROSITE" id="PS50932"/>
    </source>
</evidence>
<dbReference type="Pfam" id="PF13377">
    <property type="entry name" value="Peripla_BP_3"/>
    <property type="match status" value="1"/>
</dbReference>
<keyword evidence="1" id="KW-0805">Transcription regulation</keyword>
<gene>
    <name evidence="6" type="ORF">C1I63_00310</name>
</gene>
<dbReference type="PROSITE" id="PS50943">
    <property type="entry name" value="HTH_CROC1"/>
    <property type="match status" value="1"/>
</dbReference>
<dbReference type="InterPro" id="IPR000843">
    <property type="entry name" value="HTH_LacI"/>
</dbReference>
<evidence type="ECO:0000313" key="6">
    <source>
        <dbReference type="EMBL" id="PTL71450.1"/>
    </source>
</evidence>
<keyword evidence="7" id="KW-1185">Reference proteome</keyword>
<dbReference type="InterPro" id="IPR028082">
    <property type="entry name" value="Peripla_BP_I"/>
</dbReference>
<evidence type="ECO:0000256" key="1">
    <source>
        <dbReference type="ARBA" id="ARBA00023015"/>
    </source>
</evidence>
<protein>
    <submittedName>
        <fullName evidence="6">LacI family transcriptional regulator</fullName>
    </submittedName>
</protein>
<organism evidence="6 7">
    <name type="scientific">Rathayibacter caricis DSM 15933</name>
    <dbReference type="NCBI Taxonomy" id="1328867"/>
    <lineage>
        <taxon>Bacteria</taxon>
        <taxon>Bacillati</taxon>
        <taxon>Actinomycetota</taxon>
        <taxon>Actinomycetes</taxon>
        <taxon>Micrococcales</taxon>
        <taxon>Microbacteriaceae</taxon>
        <taxon>Rathayibacter</taxon>
    </lineage>
</organism>
<comment type="caution">
    <text evidence="6">The sequence shown here is derived from an EMBL/GenBank/DDBJ whole genome shotgun (WGS) entry which is preliminary data.</text>
</comment>
<dbReference type="CDD" id="cd06267">
    <property type="entry name" value="PBP1_LacI_sugar_binding-like"/>
    <property type="match status" value="1"/>
</dbReference>
<evidence type="ECO:0000256" key="2">
    <source>
        <dbReference type="ARBA" id="ARBA00023125"/>
    </source>
</evidence>
<dbReference type="InterPro" id="IPR046335">
    <property type="entry name" value="LacI/GalR-like_sensor"/>
</dbReference>
<dbReference type="AlphaFoldDB" id="A0A2T4UPI9"/>
<dbReference type="Gene3D" id="1.10.260.40">
    <property type="entry name" value="lambda repressor-like DNA-binding domains"/>
    <property type="match status" value="1"/>
</dbReference>
<dbReference type="PROSITE" id="PS50932">
    <property type="entry name" value="HTH_LACI_2"/>
    <property type="match status" value="1"/>
</dbReference>
<dbReference type="CDD" id="cd01392">
    <property type="entry name" value="HTH_LacI"/>
    <property type="match status" value="1"/>
</dbReference>
<dbReference type="SUPFAM" id="SSF53822">
    <property type="entry name" value="Periplasmic binding protein-like I"/>
    <property type="match status" value="1"/>
</dbReference>
<accession>A0A2T4UPI9</accession>
<dbReference type="SMART" id="SM00354">
    <property type="entry name" value="HTH_LACI"/>
    <property type="match status" value="1"/>
</dbReference>
<proteinExistence type="predicted"/>
<evidence type="ECO:0000256" key="3">
    <source>
        <dbReference type="ARBA" id="ARBA00023163"/>
    </source>
</evidence>
<keyword evidence="3" id="KW-0804">Transcription</keyword>
<reference evidence="6 7" key="1">
    <citation type="submission" date="2018-03" db="EMBL/GenBank/DDBJ databases">
        <title>Bacteriophage NCPPB3778 and a type I-E CRISPR drive the evolution of the US Biological Select Agent, Rathayibacter toxicus.</title>
        <authorList>
            <person name="Davis E.W.II."/>
            <person name="Tabima J.F."/>
            <person name="Weisberg A.J."/>
            <person name="Dantas Lopes L."/>
            <person name="Wiseman M.S."/>
            <person name="Wiseman M.S."/>
            <person name="Pupko T."/>
            <person name="Belcher M.S."/>
            <person name="Sechler A.J."/>
            <person name="Tancos M.A."/>
            <person name="Schroeder B.K."/>
            <person name="Murray T.D."/>
            <person name="Luster D.G."/>
            <person name="Schneider W.L."/>
            <person name="Rogers E."/>
            <person name="Andreote F.D."/>
            <person name="Grunwald N.J."/>
            <person name="Putnam M.L."/>
            <person name="Chang J.H."/>
        </authorList>
    </citation>
    <scope>NUCLEOTIDE SEQUENCE [LARGE SCALE GENOMIC DNA]</scope>
    <source>
        <strain evidence="6 7">DSM 15933</strain>
    </source>
</reference>
<dbReference type="Pfam" id="PF00356">
    <property type="entry name" value="LacI"/>
    <property type="match status" value="1"/>
</dbReference>
<dbReference type="EMBL" id="PZPL01000001">
    <property type="protein sequence ID" value="PTL71450.1"/>
    <property type="molecule type" value="Genomic_DNA"/>
</dbReference>
<feature type="domain" description="HTH cro/C1-type" evidence="5">
    <location>
        <begin position="16"/>
        <end position="59"/>
    </location>
</feature>
<dbReference type="GO" id="GO:0000976">
    <property type="term" value="F:transcription cis-regulatory region binding"/>
    <property type="evidence" value="ECO:0007669"/>
    <property type="project" value="TreeGrafter"/>
</dbReference>
<feature type="domain" description="HTH lacI-type" evidence="4">
    <location>
        <begin position="15"/>
        <end position="69"/>
    </location>
</feature>
<dbReference type="InterPro" id="IPR010982">
    <property type="entry name" value="Lambda_DNA-bd_dom_sf"/>
</dbReference>
<dbReference type="GO" id="GO:0003700">
    <property type="term" value="F:DNA-binding transcription factor activity"/>
    <property type="evidence" value="ECO:0007669"/>
    <property type="project" value="TreeGrafter"/>
</dbReference>